<reference evidence="2 3" key="1">
    <citation type="journal article" date="2023" name="J. Hered.">
        <title>Chromosome-level genome of the wood stork (Mycteria americana) provides insight into avian chromosome evolution.</title>
        <authorList>
            <person name="Flamio R. Jr."/>
            <person name="Ramstad K.M."/>
        </authorList>
    </citation>
    <scope>NUCLEOTIDE SEQUENCE [LARGE SCALE GENOMIC DNA]</scope>
    <source>
        <strain evidence="2">JAX WOST 10</strain>
    </source>
</reference>
<proteinExistence type="predicted"/>
<gene>
    <name evidence="2" type="ORF">QYF61_007501</name>
</gene>
<dbReference type="GO" id="GO:0061343">
    <property type="term" value="P:cell adhesion involved in heart morphogenesis"/>
    <property type="evidence" value="ECO:0007669"/>
    <property type="project" value="TreeGrafter"/>
</dbReference>
<evidence type="ECO:0000313" key="3">
    <source>
        <dbReference type="Proteomes" id="UP001333110"/>
    </source>
</evidence>
<dbReference type="PANTHER" id="PTHR33395:SF22">
    <property type="entry name" value="REVERSE TRANSCRIPTASE DOMAIN-CONTAINING PROTEIN"/>
    <property type="match status" value="1"/>
</dbReference>
<evidence type="ECO:0000256" key="1">
    <source>
        <dbReference type="SAM" id="MobiDB-lite"/>
    </source>
</evidence>
<protein>
    <submittedName>
        <fullName evidence="2">Uncharacterized protein</fullName>
    </submittedName>
</protein>
<name>A0AAN7PBZ0_MYCAM</name>
<sequence>MDFWRADFGLFRTLVERVPWETVLKGKGVQEGWAFFKKEVLKVQKQVIPMCLFSSQTSYPQEIQPPELEDRDREQNKSPIIEEEAPNDLLHHLDTHKSMGPDGIHLRVLRELAEELAKPFSIIYQQSWLTADVPDNWR</sequence>
<dbReference type="PANTHER" id="PTHR33395">
    <property type="entry name" value="TRANSCRIPTASE, PUTATIVE-RELATED-RELATED"/>
    <property type="match status" value="1"/>
</dbReference>
<dbReference type="GO" id="GO:0031012">
    <property type="term" value="C:extracellular matrix"/>
    <property type="evidence" value="ECO:0007669"/>
    <property type="project" value="TreeGrafter"/>
</dbReference>
<comment type="caution">
    <text evidence="2">The sequence shown here is derived from an EMBL/GenBank/DDBJ whole genome shotgun (WGS) entry which is preliminary data.</text>
</comment>
<dbReference type="AlphaFoldDB" id="A0AAN7PBZ0"/>
<dbReference type="EMBL" id="JAUNZN010000003">
    <property type="protein sequence ID" value="KAK4823853.1"/>
    <property type="molecule type" value="Genomic_DNA"/>
</dbReference>
<accession>A0AAN7PBZ0</accession>
<dbReference type="Proteomes" id="UP001333110">
    <property type="component" value="Unassembled WGS sequence"/>
</dbReference>
<dbReference type="GO" id="GO:0007508">
    <property type="term" value="P:larval heart development"/>
    <property type="evidence" value="ECO:0007669"/>
    <property type="project" value="TreeGrafter"/>
</dbReference>
<evidence type="ECO:0000313" key="2">
    <source>
        <dbReference type="EMBL" id="KAK4823853.1"/>
    </source>
</evidence>
<keyword evidence="3" id="KW-1185">Reference proteome</keyword>
<organism evidence="2 3">
    <name type="scientific">Mycteria americana</name>
    <name type="common">Wood stork</name>
    <dbReference type="NCBI Taxonomy" id="33587"/>
    <lineage>
        <taxon>Eukaryota</taxon>
        <taxon>Metazoa</taxon>
        <taxon>Chordata</taxon>
        <taxon>Craniata</taxon>
        <taxon>Vertebrata</taxon>
        <taxon>Euteleostomi</taxon>
        <taxon>Archelosauria</taxon>
        <taxon>Archosauria</taxon>
        <taxon>Dinosauria</taxon>
        <taxon>Saurischia</taxon>
        <taxon>Theropoda</taxon>
        <taxon>Coelurosauria</taxon>
        <taxon>Aves</taxon>
        <taxon>Neognathae</taxon>
        <taxon>Neoaves</taxon>
        <taxon>Aequornithes</taxon>
        <taxon>Ciconiiformes</taxon>
        <taxon>Ciconiidae</taxon>
        <taxon>Mycteria</taxon>
    </lineage>
</organism>
<feature type="region of interest" description="Disordered" evidence="1">
    <location>
        <begin position="59"/>
        <end position="86"/>
    </location>
</feature>